<dbReference type="InterPro" id="IPR047959">
    <property type="entry name" value="Transpos_IS5"/>
</dbReference>
<dbReference type="RefSeq" id="WP_136553174.1">
    <property type="nucleotide sequence ID" value="NZ_STGJ01000009.1"/>
</dbReference>
<evidence type="ECO:0000256" key="2">
    <source>
        <dbReference type="ARBA" id="ARBA00010075"/>
    </source>
</evidence>
<evidence type="ECO:0000256" key="1">
    <source>
        <dbReference type="ARBA" id="ARBA00003544"/>
    </source>
</evidence>
<dbReference type="OrthoDB" id="8617629at2"/>
<comment type="function">
    <text evidence="1">Involved in the transposition of the insertion sequence IS5.</text>
</comment>
<evidence type="ECO:0000313" key="9">
    <source>
        <dbReference type="Proteomes" id="UP000308891"/>
    </source>
</evidence>
<protein>
    <submittedName>
        <fullName evidence="8">IS5 family transposase</fullName>
    </submittedName>
</protein>
<name>A0A4T0UU54_9NEIS</name>
<evidence type="ECO:0000256" key="3">
    <source>
        <dbReference type="ARBA" id="ARBA00022578"/>
    </source>
</evidence>
<dbReference type="Pfam" id="PF05598">
    <property type="entry name" value="DUF772"/>
    <property type="match status" value="1"/>
</dbReference>
<comment type="similarity">
    <text evidence="2">Belongs to the transposase 11 family.</text>
</comment>
<keyword evidence="9" id="KW-1185">Reference proteome</keyword>
<keyword evidence="5" id="KW-0233">DNA recombination</keyword>
<evidence type="ECO:0000313" key="8">
    <source>
        <dbReference type="EMBL" id="TIC82271.1"/>
    </source>
</evidence>
<proteinExistence type="inferred from homology"/>
<organism evidence="8 9">
    <name type="scientific">Crenobacter intestini</name>
    <dbReference type="NCBI Taxonomy" id="2563443"/>
    <lineage>
        <taxon>Bacteria</taxon>
        <taxon>Pseudomonadati</taxon>
        <taxon>Pseudomonadota</taxon>
        <taxon>Betaproteobacteria</taxon>
        <taxon>Neisseriales</taxon>
        <taxon>Neisseriaceae</taxon>
        <taxon>Crenobacter</taxon>
    </lineage>
</organism>
<keyword evidence="3" id="KW-0815">Transposition</keyword>
<dbReference type="PANTHER" id="PTHR35604:SF2">
    <property type="entry name" value="TRANSPOSASE INSH FOR INSERTION SEQUENCE ELEMENT IS5A-RELATED"/>
    <property type="match status" value="1"/>
</dbReference>
<dbReference type="InterPro" id="IPR002559">
    <property type="entry name" value="Transposase_11"/>
</dbReference>
<dbReference type="Pfam" id="PF01609">
    <property type="entry name" value="DDE_Tnp_1"/>
    <property type="match status" value="1"/>
</dbReference>
<dbReference type="GO" id="GO:0004803">
    <property type="term" value="F:transposase activity"/>
    <property type="evidence" value="ECO:0007669"/>
    <property type="project" value="InterPro"/>
</dbReference>
<dbReference type="EMBL" id="STGJ01000009">
    <property type="protein sequence ID" value="TIC82271.1"/>
    <property type="molecule type" value="Genomic_DNA"/>
</dbReference>
<dbReference type="InterPro" id="IPR008490">
    <property type="entry name" value="Transposase_InsH_N"/>
</dbReference>
<comment type="caution">
    <text evidence="8">The sequence shown here is derived from an EMBL/GenBank/DDBJ whole genome shotgun (WGS) entry which is preliminary data.</text>
</comment>
<dbReference type="GO" id="GO:0003677">
    <property type="term" value="F:DNA binding"/>
    <property type="evidence" value="ECO:0007669"/>
    <property type="project" value="UniProtKB-KW"/>
</dbReference>
<keyword evidence="4" id="KW-0238">DNA-binding</keyword>
<dbReference type="AlphaFoldDB" id="A0A4T0UU54"/>
<evidence type="ECO:0000259" key="7">
    <source>
        <dbReference type="Pfam" id="PF05598"/>
    </source>
</evidence>
<dbReference type="PANTHER" id="PTHR35604">
    <property type="entry name" value="TRANSPOSASE INSH FOR INSERTION SEQUENCE ELEMENT IS5A-RELATED"/>
    <property type="match status" value="1"/>
</dbReference>
<sequence>MKSLFAAEERVSKLSKRGDPLESLGRHVDFAALAASVDRALPRPHRYFGGRPPYPTELMIRLLVIQQLFNLSDAQLEFQVLDRASFQRFLGIRDSGKVPDRNTVWAFRERLVQAGLGASLFDEVNRQLQVEGYLARCGQIIDATLVPVPTQRNGRTENAQIKQGETPEDWSAKKLAHKDVDAPWTEKHGKQTFGYKLSASTDCRYKLIRTVHISPANEGDQIHLLKVLDRNNTSRDLYADRGYTALAVLEAGGWRQHIQRRAKPKQALSATQAGRNRRIARIRARGEHPFAGLRALGGKFLRSVGLPRANLQLHLKVLTYNLKRLCWLKNNEVVAF</sequence>
<evidence type="ECO:0000256" key="5">
    <source>
        <dbReference type="ARBA" id="ARBA00023172"/>
    </source>
</evidence>
<dbReference type="Proteomes" id="UP000308891">
    <property type="component" value="Unassembled WGS sequence"/>
</dbReference>
<reference evidence="8 9" key="1">
    <citation type="submission" date="2019-04" db="EMBL/GenBank/DDBJ databases">
        <title>Crenobacter sp. nov.</title>
        <authorList>
            <person name="Shi S."/>
        </authorList>
    </citation>
    <scope>NUCLEOTIDE SEQUENCE [LARGE SCALE GENOMIC DNA]</scope>
    <source>
        <strain evidence="8 9">GY 70310</strain>
    </source>
</reference>
<evidence type="ECO:0000259" key="6">
    <source>
        <dbReference type="Pfam" id="PF01609"/>
    </source>
</evidence>
<gene>
    <name evidence="8" type="ORF">E5K04_08925</name>
</gene>
<feature type="domain" description="Transposase InsH N-terminal" evidence="7">
    <location>
        <begin position="12"/>
        <end position="110"/>
    </location>
</feature>
<evidence type="ECO:0000256" key="4">
    <source>
        <dbReference type="ARBA" id="ARBA00023125"/>
    </source>
</evidence>
<dbReference type="NCBIfam" id="NF033581">
    <property type="entry name" value="transpos_IS5_4"/>
    <property type="match status" value="1"/>
</dbReference>
<feature type="domain" description="Transposase IS4-like" evidence="6">
    <location>
        <begin position="136"/>
        <end position="322"/>
    </location>
</feature>
<dbReference type="GO" id="GO:0006313">
    <property type="term" value="P:DNA transposition"/>
    <property type="evidence" value="ECO:0007669"/>
    <property type="project" value="InterPro"/>
</dbReference>
<accession>A0A4T0UU54</accession>